<evidence type="ECO:0000256" key="1">
    <source>
        <dbReference type="ARBA" id="ARBA00004340"/>
    </source>
</evidence>
<dbReference type="GO" id="GO:0043657">
    <property type="term" value="C:host cell"/>
    <property type="evidence" value="ECO:0007669"/>
    <property type="project" value="UniProtKB-SubCell"/>
</dbReference>
<keyword evidence="3" id="KW-0964">Secreted</keyword>
<reference evidence="5" key="1">
    <citation type="journal article" date="2020" name="Fungal Divers.">
        <title>Resolving the Mortierellaceae phylogeny through synthesis of multi-gene phylogenetics and phylogenomics.</title>
        <authorList>
            <person name="Vandepol N."/>
            <person name="Liber J."/>
            <person name="Desiro A."/>
            <person name="Na H."/>
            <person name="Kennedy M."/>
            <person name="Barry K."/>
            <person name="Grigoriev I.V."/>
            <person name="Miller A.N."/>
            <person name="O'Donnell K."/>
            <person name="Stajich J.E."/>
            <person name="Bonito G."/>
        </authorList>
    </citation>
    <scope>NUCLEOTIDE SEQUENCE</scope>
    <source>
        <strain evidence="5">NVP60</strain>
    </source>
</reference>
<dbReference type="AlphaFoldDB" id="A0A9P6UFV3"/>
<accession>A0A9P6UFV3</accession>
<dbReference type="Proteomes" id="UP000823405">
    <property type="component" value="Unassembled WGS sequence"/>
</dbReference>
<name>A0A9P6UFV3_9FUNG</name>
<keyword evidence="6" id="KW-1185">Reference proteome</keyword>
<dbReference type="Pfam" id="PF20147">
    <property type="entry name" value="Crinkler"/>
    <property type="match status" value="1"/>
</dbReference>
<dbReference type="InterPro" id="IPR045379">
    <property type="entry name" value="Crinkler_N"/>
</dbReference>
<sequence>MTEDHLNLFCLVDGEPQSNVFSVKPTPADTVDDLRVLISARLEIEMLSKDLTLYRVSIPVVPANEHKPIVLNEVESPTKLNPTYDVSE</sequence>
<evidence type="ECO:0000256" key="2">
    <source>
        <dbReference type="ARBA" id="ARBA00004613"/>
    </source>
</evidence>
<evidence type="ECO:0000259" key="4">
    <source>
        <dbReference type="Pfam" id="PF20147"/>
    </source>
</evidence>
<organism evidence="5 6">
    <name type="scientific">Linnemannia gamsii</name>
    <dbReference type="NCBI Taxonomy" id="64522"/>
    <lineage>
        <taxon>Eukaryota</taxon>
        <taxon>Fungi</taxon>
        <taxon>Fungi incertae sedis</taxon>
        <taxon>Mucoromycota</taxon>
        <taxon>Mortierellomycotina</taxon>
        <taxon>Mortierellomycetes</taxon>
        <taxon>Mortierellales</taxon>
        <taxon>Mortierellaceae</taxon>
        <taxon>Linnemannia</taxon>
    </lineage>
</organism>
<evidence type="ECO:0000313" key="6">
    <source>
        <dbReference type="Proteomes" id="UP000823405"/>
    </source>
</evidence>
<protein>
    <recommendedName>
        <fullName evidence="4">Crinkler effector protein N-terminal domain-containing protein</fullName>
    </recommendedName>
</protein>
<proteinExistence type="predicted"/>
<comment type="subcellular location">
    <subcellularLocation>
        <location evidence="1">Host cell</location>
    </subcellularLocation>
    <subcellularLocation>
        <location evidence="2">Secreted</location>
    </subcellularLocation>
</comment>
<gene>
    <name evidence="5" type="ORF">BGZ97_004455</name>
</gene>
<feature type="domain" description="Crinkler effector protein N-terminal" evidence="4">
    <location>
        <begin position="6"/>
        <end position="85"/>
    </location>
</feature>
<dbReference type="GO" id="GO:0005576">
    <property type="term" value="C:extracellular region"/>
    <property type="evidence" value="ECO:0007669"/>
    <property type="project" value="UniProtKB-SubCell"/>
</dbReference>
<dbReference type="EMBL" id="JAAAIN010002110">
    <property type="protein sequence ID" value="KAG0296768.1"/>
    <property type="molecule type" value="Genomic_DNA"/>
</dbReference>
<evidence type="ECO:0000256" key="3">
    <source>
        <dbReference type="ARBA" id="ARBA00022525"/>
    </source>
</evidence>
<feature type="non-terminal residue" evidence="5">
    <location>
        <position position="88"/>
    </location>
</feature>
<evidence type="ECO:0000313" key="5">
    <source>
        <dbReference type="EMBL" id="KAG0296768.1"/>
    </source>
</evidence>
<comment type="caution">
    <text evidence="5">The sequence shown here is derived from an EMBL/GenBank/DDBJ whole genome shotgun (WGS) entry which is preliminary data.</text>
</comment>
<dbReference type="OrthoDB" id="2673191at2759"/>